<dbReference type="PROSITE" id="PS51832">
    <property type="entry name" value="HD_GYP"/>
    <property type="match status" value="1"/>
</dbReference>
<dbReference type="CDD" id="cd01949">
    <property type="entry name" value="GGDEF"/>
    <property type="match status" value="1"/>
</dbReference>
<evidence type="ECO:0000313" key="5">
    <source>
        <dbReference type="Proteomes" id="UP000253490"/>
    </source>
</evidence>
<dbReference type="GO" id="GO:0016740">
    <property type="term" value="F:transferase activity"/>
    <property type="evidence" value="ECO:0007669"/>
    <property type="project" value="UniProtKB-KW"/>
</dbReference>
<comment type="caution">
    <text evidence="4">The sequence shown here is derived from an EMBL/GenBank/DDBJ whole genome shotgun (WGS) entry which is preliminary data.</text>
</comment>
<evidence type="ECO:0000256" key="1">
    <source>
        <dbReference type="SAM" id="Phobius"/>
    </source>
</evidence>
<dbReference type="Gene3D" id="3.30.70.270">
    <property type="match status" value="1"/>
</dbReference>
<dbReference type="FunFam" id="3.30.70.270:FF:000001">
    <property type="entry name" value="Diguanylate cyclase domain protein"/>
    <property type="match status" value="1"/>
</dbReference>
<dbReference type="PANTHER" id="PTHR43155">
    <property type="entry name" value="CYCLIC DI-GMP PHOSPHODIESTERASE PA4108-RELATED"/>
    <property type="match status" value="1"/>
</dbReference>
<evidence type="ECO:0000313" key="4">
    <source>
        <dbReference type="EMBL" id="RBP58230.1"/>
    </source>
</evidence>
<dbReference type="InterPro" id="IPR006675">
    <property type="entry name" value="HDIG_dom"/>
</dbReference>
<keyword evidence="1" id="KW-1133">Transmembrane helix</keyword>
<sequence>MSEFYINKNTKIHQILSIVKLGSILFLSLTMLNAYFELNNLNVYSRDSYFLFLCSTITILTVSILYFIWLFVFVKKLNRKHYIIASTIEHFFLLFIFSLIILFSGAYESNYKISFLFIVITSTIQLGMKCGLTIVAVSSCFLLGMDLIMVPDHLISEYFSNDIIICAIFFFTAWPLGYYNKLEKEHIEALEGLVNIDDLTGVYNHRFFQQSVNESIIRAEKENQAVSLLFIDIDYFKDYNDLYGHIQGDKLLATLSSIIKRCVRSKDIVARYGGDEFAIILPDTCEEDAIPIGERIRKSIDNTYFEGQENLRNKKITASIGVSTYPHKANTKDELIKSADDALYRAKFFNRNRVEVYSSILEELKEDIQEEHIDIISSIKTLIGIINAKDKYTYGHTERVVIYCDTMAEELDLSEEDKKTLKYGAYLHDIGKIEIPQEILNKKMKLTDEEWEYIKKHPMDGAEIMKQVPSLEQIGILVLHHHEKYDGSGYPKGLKGKQIPYLVRILAIADSFDAMTSSRPYQTRKSHEEAFKELRRCKGTQFDPELVEVFIRALQKTPNH</sequence>
<dbReference type="Gene3D" id="1.10.3210.10">
    <property type="entry name" value="Hypothetical protein af1432"/>
    <property type="match status" value="1"/>
</dbReference>
<keyword evidence="4" id="KW-0808">Transferase</keyword>
<keyword evidence="5" id="KW-1185">Reference proteome</keyword>
<dbReference type="AlphaFoldDB" id="A0A366HZL3"/>
<dbReference type="SUPFAM" id="SSF55073">
    <property type="entry name" value="Nucleotide cyclase"/>
    <property type="match status" value="1"/>
</dbReference>
<dbReference type="NCBIfam" id="TIGR00277">
    <property type="entry name" value="HDIG"/>
    <property type="match status" value="1"/>
</dbReference>
<dbReference type="PROSITE" id="PS50887">
    <property type="entry name" value="GGDEF"/>
    <property type="match status" value="1"/>
</dbReference>
<dbReference type="SMART" id="SM00471">
    <property type="entry name" value="HDc"/>
    <property type="match status" value="1"/>
</dbReference>
<dbReference type="SMART" id="SM00267">
    <property type="entry name" value="GGDEF"/>
    <property type="match status" value="1"/>
</dbReference>
<dbReference type="SUPFAM" id="SSF109604">
    <property type="entry name" value="HD-domain/PDEase-like"/>
    <property type="match status" value="1"/>
</dbReference>
<dbReference type="Pfam" id="PF00990">
    <property type="entry name" value="GGDEF"/>
    <property type="match status" value="1"/>
</dbReference>
<feature type="domain" description="HD-GYP" evidence="3">
    <location>
        <begin position="371"/>
        <end position="560"/>
    </location>
</feature>
<dbReference type="InterPro" id="IPR043128">
    <property type="entry name" value="Rev_trsase/Diguanyl_cyclase"/>
</dbReference>
<gene>
    <name evidence="4" type="ORF">DES36_12427</name>
</gene>
<dbReference type="PANTHER" id="PTHR43155:SF2">
    <property type="entry name" value="CYCLIC DI-GMP PHOSPHODIESTERASE PA4108"/>
    <property type="match status" value="1"/>
</dbReference>
<accession>A0A366HZL3</accession>
<feature type="domain" description="GGDEF" evidence="2">
    <location>
        <begin position="224"/>
        <end position="359"/>
    </location>
</feature>
<evidence type="ECO:0000259" key="3">
    <source>
        <dbReference type="PROSITE" id="PS51832"/>
    </source>
</evidence>
<feature type="transmembrane region" description="Helical" evidence="1">
    <location>
        <begin position="12"/>
        <end position="36"/>
    </location>
</feature>
<protein>
    <submittedName>
        <fullName evidence="4">Diguanylate cyclase (GGDEF)-like protein/putative nucleotidyltransferase with HDIG domain</fullName>
    </submittedName>
</protein>
<organism evidence="4 5">
    <name type="scientific">Alkalibaculum bacchi</name>
    <dbReference type="NCBI Taxonomy" id="645887"/>
    <lineage>
        <taxon>Bacteria</taxon>
        <taxon>Bacillati</taxon>
        <taxon>Bacillota</taxon>
        <taxon>Clostridia</taxon>
        <taxon>Eubacteriales</taxon>
        <taxon>Eubacteriaceae</taxon>
        <taxon>Alkalibaculum</taxon>
    </lineage>
</organism>
<dbReference type="InterPro" id="IPR000160">
    <property type="entry name" value="GGDEF_dom"/>
</dbReference>
<dbReference type="Proteomes" id="UP000253490">
    <property type="component" value="Unassembled WGS sequence"/>
</dbReference>
<feature type="transmembrane region" description="Helical" evidence="1">
    <location>
        <begin position="48"/>
        <end position="74"/>
    </location>
</feature>
<dbReference type="EMBL" id="QNRX01000024">
    <property type="protein sequence ID" value="RBP58230.1"/>
    <property type="molecule type" value="Genomic_DNA"/>
</dbReference>
<dbReference type="CDD" id="cd00077">
    <property type="entry name" value="HDc"/>
    <property type="match status" value="1"/>
</dbReference>
<reference evidence="4 5" key="1">
    <citation type="submission" date="2018-06" db="EMBL/GenBank/DDBJ databases">
        <title>Genomic Encyclopedia of Type Strains, Phase IV (KMG-IV): sequencing the most valuable type-strain genomes for metagenomic binning, comparative biology and taxonomic classification.</title>
        <authorList>
            <person name="Goeker M."/>
        </authorList>
    </citation>
    <scope>NUCLEOTIDE SEQUENCE [LARGE SCALE GENOMIC DNA]</scope>
    <source>
        <strain evidence="4 5">DSM 22112</strain>
    </source>
</reference>
<dbReference type="NCBIfam" id="TIGR00254">
    <property type="entry name" value="GGDEF"/>
    <property type="match status" value="1"/>
</dbReference>
<dbReference type="InterPro" id="IPR037522">
    <property type="entry name" value="HD_GYP_dom"/>
</dbReference>
<dbReference type="RefSeq" id="WP_113921742.1">
    <property type="nucleotide sequence ID" value="NZ_QNRX01000024.1"/>
</dbReference>
<dbReference type="OrthoDB" id="9804747at2"/>
<keyword evidence="1" id="KW-0812">Transmembrane</keyword>
<dbReference type="Pfam" id="PF13487">
    <property type="entry name" value="HD_5"/>
    <property type="match status" value="1"/>
</dbReference>
<name>A0A366HZL3_9FIRM</name>
<feature type="transmembrane region" description="Helical" evidence="1">
    <location>
        <begin position="81"/>
        <end position="107"/>
    </location>
</feature>
<dbReference type="InterPro" id="IPR003607">
    <property type="entry name" value="HD/PDEase_dom"/>
</dbReference>
<proteinExistence type="predicted"/>
<dbReference type="InterPro" id="IPR029787">
    <property type="entry name" value="Nucleotide_cyclase"/>
</dbReference>
<evidence type="ECO:0000259" key="2">
    <source>
        <dbReference type="PROSITE" id="PS50887"/>
    </source>
</evidence>
<feature type="transmembrane region" description="Helical" evidence="1">
    <location>
        <begin position="113"/>
        <end position="137"/>
    </location>
</feature>
<keyword evidence="1" id="KW-0472">Membrane</keyword>